<evidence type="ECO:0000313" key="8">
    <source>
        <dbReference type="Proteomes" id="UP000054270"/>
    </source>
</evidence>
<dbReference type="PANTHER" id="PTHR42973">
    <property type="entry name" value="BINDING OXIDOREDUCTASE, PUTATIVE (AFU_ORTHOLOGUE AFUA_1G17690)-RELATED"/>
    <property type="match status" value="1"/>
</dbReference>
<dbReference type="GO" id="GO:0071949">
    <property type="term" value="F:FAD binding"/>
    <property type="evidence" value="ECO:0007669"/>
    <property type="project" value="InterPro"/>
</dbReference>
<protein>
    <recommendedName>
        <fullName evidence="6">FAD-binding PCMH-type domain-containing protein</fullName>
    </recommendedName>
</protein>
<dbReference type="InterPro" id="IPR050416">
    <property type="entry name" value="FAD-linked_Oxidoreductase"/>
</dbReference>
<dbReference type="Gene3D" id="3.30.465.10">
    <property type="match status" value="1"/>
</dbReference>
<dbReference type="InterPro" id="IPR016169">
    <property type="entry name" value="FAD-bd_PCMH_sub2"/>
</dbReference>
<dbReference type="OrthoDB" id="2151789at2759"/>
<organism evidence="7 8">
    <name type="scientific">Hypholoma sublateritium (strain FD-334 SS-4)</name>
    <dbReference type="NCBI Taxonomy" id="945553"/>
    <lineage>
        <taxon>Eukaryota</taxon>
        <taxon>Fungi</taxon>
        <taxon>Dikarya</taxon>
        <taxon>Basidiomycota</taxon>
        <taxon>Agaricomycotina</taxon>
        <taxon>Agaricomycetes</taxon>
        <taxon>Agaricomycetidae</taxon>
        <taxon>Agaricales</taxon>
        <taxon>Agaricineae</taxon>
        <taxon>Strophariaceae</taxon>
        <taxon>Hypholoma</taxon>
    </lineage>
</organism>
<dbReference type="EMBL" id="KN817552">
    <property type="protein sequence ID" value="KJA22119.1"/>
    <property type="molecule type" value="Genomic_DNA"/>
</dbReference>
<name>A0A0D2NTD6_HYPSF</name>
<feature type="signal peptide" evidence="5">
    <location>
        <begin position="1"/>
        <end position="22"/>
    </location>
</feature>
<evidence type="ECO:0000259" key="6">
    <source>
        <dbReference type="PROSITE" id="PS51387"/>
    </source>
</evidence>
<feature type="chain" id="PRO_5002248883" description="FAD-binding PCMH-type domain-containing protein" evidence="5">
    <location>
        <begin position="23"/>
        <end position="497"/>
    </location>
</feature>
<dbReference type="SUPFAM" id="SSF56176">
    <property type="entry name" value="FAD-binding/transporter-associated domain-like"/>
    <property type="match status" value="1"/>
</dbReference>
<dbReference type="InterPro" id="IPR006094">
    <property type="entry name" value="Oxid_FAD_bind_N"/>
</dbReference>
<evidence type="ECO:0000256" key="4">
    <source>
        <dbReference type="ARBA" id="ARBA00023002"/>
    </source>
</evidence>
<dbReference type="PROSITE" id="PS51387">
    <property type="entry name" value="FAD_PCMH"/>
    <property type="match status" value="1"/>
</dbReference>
<dbReference type="Pfam" id="PF01565">
    <property type="entry name" value="FAD_binding_4"/>
    <property type="match status" value="1"/>
</dbReference>
<proteinExistence type="inferred from homology"/>
<dbReference type="Proteomes" id="UP000054270">
    <property type="component" value="Unassembled WGS sequence"/>
</dbReference>
<keyword evidence="8" id="KW-1185">Reference proteome</keyword>
<accession>A0A0D2NTD6</accession>
<evidence type="ECO:0000313" key="7">
    <source>
        <dbReference type="EMBL" id="KJA22119.1"/>
    </source>
</evidence>
<reference evidence="8" key="1">
    <citation type="submission" date="2014-04" db="EMBL/GenBank/DDBJ databases">
        <title>Evolutionary Origins and Diversification of the Mycorrhizal Mutualists.</title>
        <authorList>
            <consortium name="DOE Joint Genome Institute"/>
            <consortium name="Mycorrhizal Genomics Consortium"/>
            <person name="Kohler A."/>
            <person name="Kuo A."/>
            <person name="Nagy L.G."/>
            <person name="Floudas D."/>
            <person name="Copeland A."/>
            <person name="Barry K.W."/>
            <person name="Cichocki N."/>
            <person name="Veneault-Fourrey C."/>
            <person name="LaButti K."/>
            <person name="Lindquist E.A."/>
            <person name="Lipzen A."/>
            <person name="Lundell T."/>
            <person name="Morin E."/>
            <person name="Murat C."/>
            <person name="Riley R."/>
            <person name="Ohm R."/>
            <person name="Sun H."/>
            <person name="Tunlid A."/>
            <person name="Henrissat B."/>
            <person name="Grigoriev I.V."/>
            <person name="Hibbett D.S."/>
            <person name="Martin F."/>
        </authorList>
    </citation>
    <scope>NUCLEOTIDE SEQUENCE [LARGE SCALE GENOMIC DNA]</scope>
    <source>
        <strain evidence="8">FD-334 SS-4</strain>
    </source>
</reference>
<dbReference type="InterPro" id="IPR016166">
    <property type="entry name" value="FAD-bd_PCMH"/>
</dbReference>
<feature type="domain" description="FAD-binding PCMH-type" evidence="6">
    <location>
        <begin position="70"/>
        <end position="240"/>
    </location>
</feature>
<keyword evidence="2" id="KW-0285">Flavoprotein</keyword>
<evidence type="ECO:0000256" key="2">
    <source>
        <dbReference type="ARBA" id="ARBA00022630"/>
    </source>
</evidence>
<dbReference type="AlphaFoldDB" id="A0A0D2NTD6"/>
<dbReference type="PANTHER" id="PTHR42973:SF13">
    <property type="entry name" value="FAD-BINDING PCMH-TYPE DOMAIN-CONTAINING PROTEIN"/>
    <property type="match status" value="1"/>
</dbReference>
<gene>
    <name evidence="7" type="ORF">HYPSUDRAFT_41246</name>
</gene>
<dbReference type="InterPro" id="IPR036318">
    <property type="entry name" value="FAD-bd_PCMH-like_sf"/>
</dbReference>
<evidence type="ECO:0000256" key="1">
    <source>
        <dbReference type="ARBA" id="ARBA00005466"/>
    </source>
</evidence>
<dbReference type="InterPro" id="IPR016167">
    <property type="entry name" value="FAD-bd_PCMH_sub1"/>
</dbReference>
<dbReference type="OMA" id="TRVEDIY"/>
<keyword evidence="5" id="KW-0732">Signal</keyword>
<keyword evidence="3" id="KW-0274">FAD</keyword>
<keyword evidence="4" id="KW-0560">Oxidoreductase</keyword>
<comment type="similarity">
    <text evidence="1">Belongs to the oxygen-dependent FAD-linked oxidoreductase family.</text>
</comment>
<dbReference type="Gene3D" id="3.40.462.20">
    <property type="match status" value="1"/>
</dbReference>
<evidence type="ECO:0000256" key="3">
    <source>
        <dbReference type="ARBA" id="ARBA00022827"/>
    </source>
</evidence>
<evidence type="ECO:0000256" key="5">
    <source>
        <dbReference type="SAM" id="SignalP"/>
    </source>
</evidence>
<dbReference type="Gene3D" id="3.30.43.10">
    <property type="entry name" value="Uridine Diphospho-n-acetylenolpyruvylglucosamine Reductase, domain 2"/>
    <property type="match status" value="1"/>
</dbReference>
<dbReference type="STRING" id="945553.A0A0D2NTD6"/>
<dbReference type="GO" id="GO:0016491">
    <property type="term" value="F:oxidoreductase activity"/>
    <property type="evidence" value="ECO:0007669"/>
    <property type="project" value="UniProtKB-KW"/>
</dbReference>
<sequence>MLSCLHPLYLPLFLSALPRLWAENSSPSQSAFFPDAVCFRISQVISAASAVYHPGEELYEKGLHHYASSSTQRSRCVVEAGTVKDVGAILVILGETRTPFAVKGGGHTTNPGFSSTPYVHISMYRFSEIKYDDVSKTAEIGAGLIWDDVYAALEPFGVNVLGSRVTGIGVAGFILGGGYSWKTNQYGLAVDNVVAYDLVQPNGNTITVTNSSDPELFFGLKGGMNNFGVVTKFTMRTHPQTQVWGGSIYNMESVLPDIEAATVAFQESVTDPKAAVIMTYNYVPSAQQIITTQMLFYDAPEPPAGIFDAFLAIPSVLFDVKTRSFLSLIHATPSNSTMGARAVYQGFPIISLTPCISAILVNESKFWGKALADKTEVSLSYDIEMFVPSIYSHNPDKTAFPPSRNLFFQPFNMAYTWNSSKFDADFHETAIISSEHIVKAAIAEGQTQLARAPNYPNYAIAGTPLQDMYGDNLPVLRRLKARIDPLDVMGLAGGWKF</sequence>